<proteinExistence type="predicted"/>
<gene>
    <name evidence="1" type="ORF">T01_8268</name>
</gene>
<dbReference type="Proteomes" id="UP000054776">
    <property type="component" value="Unassembled WGS sequence"/>
</dbReference>
<dbReference type="InParanoid" id="A0A0V1AR47"/>
<sequence length="65" mass="7044">MNRFSPQSKAGSGGHSQALFSTARLPDVINWPALKVFSILNLGTFKISHPLGSCLFKNSVLLTIE</sequence>
<keyword evidence="2" id="KW-1185">Reference proteome</keyword>
<organism evidence="1 2">
    <name type="scientific">Trichinella spiralis</name>
    <name type="common">Trichina worm</name>
    <dbReference type="NCBI Taxonomy" id="6334"/>
    <lineage>
        <taxon>Eukaryota</taxon>
        <taxon>Metazoa</taxon>
        <taxon>Ecdysozoa</taxon>
        <taxon>Nematoda</taxon>
        <taxon>Enoplea</taxon>
        <taxon>Dorylaimia</taxon>
        <taxon>Trichinellida</taxon>
        <taxon>Trichinellidae</taxon>
        <taxon>Trichinella</taxon>
    </lineage>
</organism>
<dbReference type="AlphaFoldDB" id="A0A0V1AR47"/>
<name>A0A0V1AR47_TRISP</name>
<dbReference type="EMBL" id="JYDH01000293">
    <property type="protein sequence ID" value="KRY27033.1"/>
    <property type="molecule type" value="Genomic_DNA"/>
</dbReference>
<comment type="caution">
    <text evidence="1">The sequence shown here is derived from an EMBL/GenBank/DDBJ whole genome shotgun (WGS) entry which is preliminary data.</text>
</comment>
<reference evidence="1 2" key="1">
    <citation type="submission" date="2015-01" db="EMBL/GenBank/DDBJ databases">
        <title>Evolution of Trichinella species and genotypes.</title>
        <authorList>
            <person name="Korhonen P.K."/>
            <person name="Edoardo P."/>
            <person name="Giuseppe L.R."/>
            <person name="Gasser R.B."/>
        </authorList>
    </citation>
    <scope>NUCLEOTIDE SEQUENCE [LARGE SCALE GENOMIC DNA]</scope>
    <source>
        <strain evidence="1">ISS3</strain>
    </source>
</reference>
<evidence type="ECO:0000313" key="1">
    <source>
        <dbReference type="EMBL" id="KRY27033.1"/>
    </source>
</evidence>
<evidence type="ECO:0000313" key="2">
    <source>
        <dbReference type="Proteomes" id="UP000054776"/>
    </source>
</evidence>
<protein>
    <submittedName>
        <fullName evidence="1">Uncharacterized protein</fullName>
    </submittedName>
</protein>
<accession>A0A0V1AR47</accession>